<gene>
    <name evidence="6" type="ORF">AB8O55_07780</name>
</gene>
<evidence type="ECO:0000256" key="3">
    <source>
        <dbReference type="ARBA" id="ARBA00012733"/>
    </source>
</evidence>
<comment type="similarity">
    <text evidence="2">Belongs to the glycosyl hydrolase 33 family.</text>
</comment>
<dbReference type="Proteomes" id="UP001564626">
    <property type="component" value="Unassembled WGS sequence"/>
</dbReference>
<feature type="signal peptide" evidence="4">
    <location>
        <begin position="1"/>
        <end position="27"/>
    </location>
</feature>
<dbReference type="CDD" id="cd15482">
    <property type="entry name" value="Sialidase_non-viral"/>
    <property type="match status" value="1"/>
</dbReference>
<keyword evidence="7" id="KW-1185">Reference proteome</keyword>
<accession>A0ABV4CIR2</accession>
<dbReference type="RefSeq" id="WP_345358118.1">
    <property type="nucleotide sequence ID" value="NZ_BAABII010000003.1"/>
</dbReference>
<dbReference type="InterPro" id="IPR011040">
    <property type="entry name" value="Sialidase"/>
</dbReference>
<evidence type="ECO:0000313" key="7">
    <source>
        <dbReference type="Proteomes" id="UP001564626"/>
    </source>
</evidence>
<organism evidence="6 7">
    <name type="scientific">Saccharopolyspora cebuensis</name>
    <dbReference type="NCBI Taxonomy" id="418759"/>
    <lineage>
        <taxon>Bacteria</taxon>
        <taxon>Bacillati</taxon>
        <taxon>Actinomycetota</taxon>
        <taxon>Actinomycetes</taxon>
        <taxon>Pseudonocardiales</taxon>
        <taxon>Pseudonocardiaceae</taxon>
        <taxon>Saccharopolyspora</taxon>
    </lineage>
</organism>
<dbReference type="SUPFAM" id="SSF50939">
    <property type="entry name" value="Sialidases"/>
    <property type="match status" value="1"/>
</dbReference>
<dbReference type="InterPro" id="IPR036278">
    <property type="entry name" value="Sialidase_sf"/>
</dbReference>
<dbReference type="InterPro" id="IPR026856">
    <property type="entry name" value="Sialidase_fam"/>
</dbReference>
<dbReference type="Gene3D" id="2.120.10.10">
    <property type="match status" value="1"/>
</dbReference>
<dbReference type="EMBL" id="JBGEHV010000010">
    <property type="protein sequence ID" value="MEY8039294.1"/>
    <property type="molecule type" value="Genomic_DNA"/>
</dbReference>
<evidence type="ECO:0000256" key="1">
    <source>
        <dbReference type="ARBA" id="ARBA00000427"/>
    </source>
</evidence>
<sequence length="378" mass="39901">MARRPRRTPIVLLALSALVLTPTTAQAAPRAVDLAVSDSSTTYRIPAITTTSGGTVVVAYDQRNDGAGDLPGNIDTVVRRSTDSGATWSEPRTVVDYPAPQGCGDPSLLADRVADRLLLFCTFSHGEVGFGSSEPGSADDSDPRTLHVRVSTSEDDGRTWSDPVDITSQIKDVAWAGVFASSGHGVQTADGRLLQPIVVRDAQGRHRSGNIISDDHGRTWRTGELLSPGTDETKVTELSDGRVVHNSRAVGGGTRMRSVSQDGGATFGEATPIPALPDPGVNADEIRVDPSPGGARSDWLLFSNPADPAERRTLTLRLSCDNGETWSDGEVLHDGPAGYSALTMLPDGRVGVFAENGTSGSFDELTFRSVPLELAGRC</sequence>
<comment type="caution">
    <text evidence="6">The sequence shown here is derived from an EMBL/GenBank/DDBJ whole genome shotgun (WGS) entry which is preliminary data.</text>
</comment>
<dbReference type="PANTHER" id="PTHR10628">
    <property type="entry name" value="SIALIDASE"/>
    <property type="match status" value="1"/>
</dbReference>
<dbReference type="PANTHER" id="PTHR10628:SF30">
    <property type="entry name" value="EXO-ALPHA-SIALIDASE"/>
    <property type="match status" value="1"/>
</dbReference>
<name>A0ABV4CIR2_9PSEU</name>
<evidence type="ECO:0000313" key="6">
    <source>
        <dbReference type="EMBL" id="MEY8039294.1"/>
    </source>
</evidence>
<evidence type="ECO:0000256" key="4">
    <source>
        <dbReference type="SAM" id="SignalP"/>
    </source>
</evidence>
<proteinExistence type="inferred from homology"/>
<dbReference type="Pfam" id="PF13088">
    <property type="entry name" value="BNR_2"/>
    <property type="match status" value="1"/>
</dbReference>
<feature type="chain" id="PRO_5047537530" description="exo-alpha-sialidase" evidence="4">
    <location>
        <begin position="28"/>
        <end position="378"/>
    </location>
</feature>
<evidence type="ECO:0000259" key="5">
    <source>
        <dbReference type="Pfam" id="PF13088"/>
    </source>
</evidence>
<evidence type="ECO:0000256" key="2">
    <source>
        <dbReference type="ARBA" id="ARBA00009348"/>
    </source>
</evidence>
<keyword evidence="4" id="KW-0732">Signal</keyword>
<protein>
    <recommendedName>
        <fullName evidence="3">exo-alpha-sialidase</fullName>
        <ecNumber evidence="3">3.2.1.18</ecNumber>
    </recommendedName>
</protein>
<dbReference type="EC" id="3.2.1.18" evidence="3"/>
<comment type="catalytic activity">
    <reaction evidence="1">
        <text>Hydrolysis of alpha-(2-&gt;3)-, alpha-(2-&gt;6)-, alpha-(2-&gt;8)- glycosidic linkages of terminal sialic acid residues in oligosaccharides, glycoproteins, glycolipids, colominic acid and synthetic substrates.</text>
        <dbReference type="EC" id="3.2.1.18"/>
    </reaction>
</comment>
<feature type="domain" description="Sialidase" evidence="5">
    <location>
        <begin position="68"/>
        <end position="352"/>
    </location>
</feature>
<reference evidence="6 7" key="1">
    <citation type="submission" date="2024-08" db="EMBL/GenBank/DDBJ databases">
        <title>Genome mining of Saccharopolyspora cebuensis PGLac3 from Nigerian medicinal plant.</title>
        <authorList>
            <person name="Ezeobiora C.E."/>
            <person name="Igbokwe N.H."/>
            <person name="Amin D.H."/>
            <person name="Mendie U.E."/>
        </authorList>
    </citation>
    <scope>NUCLEOTIDE SEQUENCE [LARGE SCALE GENOMIC DNA]</scope>
    <source>
        <strain evidence="6 7">PGLac3</strain>
    </source>
</reference>